<evidence type="ECO:0000256" key="1">
    <source>
        <dbReference type="SAM" id="Phobius"/>
    </source>
</evidence>
<keyword evidence="1" id="KW-1133">Transmembrane helix</keyword>
<evidence type="ECO:0008006" key="4">
    <source>
        <dbReference type="Google" id="ProtNLM"/>
    </source>
</evidence>
<accession>A0A7X0JIN3</accession>
<dbReference type="AlphaFoldDB" id="A0A7X0JIN3"/>
<comment type="caution">
    <text evidence="2">The sequence shown here is derived from an EMBL/GenBank/DDBJ whole genome shotgun (WGS) entry which is preliminary data.</text>
</comment>
<protein>
    <recommendedName>
        <fullName evidence="4">DUF1499 domain-containing protein</fullName>
    </recommendedName>
</protein>
<evidence type="ECO:0000313" key="3">
    <source>
        <dbReference type="Proteomes" id="UP000585437"/>
    </source>
</evidence>
<organism evidence="2 3">
    <name type="scientific">Rhizobium soli</name>
    <dbReference type="NCBI Taxonomy" id="424798"/>
    <lineage>
        <taxon>Bacteria</taxon>
        <taxon>Pseudomonadati</taxon>
        <taxon>Pseudomonadota</taxon>
        <taxon>Alphaproteobacteria</taxon>
        <taxon>Hyphomicrobiales</taxon>
        <taxon>Rhizobiaceae</taxon>
        <taxon>Rhizobium/Agrobacterium group</taxon>
        <taxon>Rhizobium</taxon>
    </lineage>
</organism>
<proteinExistence type="predicted"/>
<dbReference type="Proteomes" id="UP000585437">
    <property type="component" value="Unassembled WGS sequence"/>
</dbReference>
<gene>
    <name evidence="2" type="ORF">F4695_000809</name>
</gene>
<sequence>MTVRFVRPVSRAAYFGRRLGFCAFLLFVVSAVAHRFGPLNEPDFVALVLCSATIAAASVPLSLLGLARLWSVGARGGVAAAHGLVFAAVPLAVVVMGTVSYLTLPPLYDISTDIADPPAFVFEPTADQRFLPQRPPMVTPTERRAQFAAYPRLTGRRYEGAVDRVYEGVQKALQSARIGIVKTEGLELVEPDILTRAAPRDEQAPVPDVAPVPLRRPELTLEPTIGTAGDVLLQGETRTLVLGLRFDIVIRLREDAETTSVDLRVVSRFGPHDLGLGAEIAQDFLDRLDTELLGITGG</sequence>
<dbReference type="EMBL" id="JACHBU010000002">
    <property type="protein sequence ID" value="MBB6507477.1"/>
    <property type="molecule type" value="Genomic_DNA"/>
</dbReference>
<keyword evidence="3" id="KW-1185">Reference proteome</keyword>
<keyword evidence="1" id="KW-0472">Membrane</keyword>
<feature type="transmembrane region" description="Helical" evidence="1">
    <location>
        <begin position="79"/>
        <end position="102"/>
    </location>
</feature>
<dbReference type="RefSeq" id="WP_062579480.1">
    <property type="nucleotide sequence ID" value="NZ_JACHBU010000002.1"/>
</dbReference>
<name>A0A7X0JIN3_9HYPH</name>
<keyword evidence="1" id="KW-0812">Transmembrane</keyword>
<dbReference type="Pfam" id="PF07386">
    <property type="entry name" value="DUF1499"/>
    <property type="match status" value="1"/>
</dbReference>
<reference evidence="2 3" key="1">
    <citation type="submission" date="2020-08" db="EMBL/GenBank/DDBJ databases">
        <title>The Agave Microbiome: Exploring the role of microbial communities in plant adaptations to desert environments.</title>
        <authorList>
            <person name="Partida-Martinez L.P."/>
        </authorList>
    </citation>
    <scope>NUCLEOTIDE SEQUENCE [LARGE SCALE GENOMIC DNA]</scope>
    <source>
        <strain evidence="2 3">AS3.12</strain>
    </source>
</reference>
<dbReference type="InterPro" id="IPR010865">
    <property type="entry name" value="DUF1499"/>
</dbReference>
<feature type="transmembrane region" description="Helical" evidence="1">
    <location>
        <begin position="45"/>
        <end position="67"/>
    </location>
</feature>
<evidence type="ECO:0000313" key="2">
    <source>
        <dbReference type="EMBL" id="MBB6507477.1"/>
    </source>
</evidence>